<evidence type="ECO:0000313" key="2">
    <source>
        <dbReference type="EMBL" id="SHH89204.1"/>
    </source>
</evidence>
<keyword evidence="3" id="KW-1185">Reference proteome</keyword>
<proteinExistence type="predicted"/>
<dbReference type="InterPro" id="IPR036869">
    <property type="entry name" value="J_dom_sf"/>
</dbReference>
<evidence type="ECO:0000256" key="1">
    <source>
        <dbReference type="SAM" id="MobiDB-lite"/>
    </source>
</evidence>
<reference evidence="2 3" key="1">
    <citation type="submission" date="2016-11" db="EMBL/GenBank/DDBJ databases">
        <authorList>
            <person name="Jaros S."/>
            <person name="Januszkiewicz K."/>
            <person name="Wedrychowicz H."/>
        </authorList>
    </citation>
    <scope>NUCLEOTIDE SEQUENCE [LARGE SCALE GENOMIC DNA]</scope>
    <source>
        <strain evidence="2 3">DSM 24574</strain>
    </source>
</reference>
<dbReference type="STRING" id="947013.SAMN04488109_5874"/>
<sequence length="241" mass="27480">MTHPAHQPNPSAETIRAIESEIAALEAELGGIEARINAFETQVRVALQPQIARLRDLTTLYKRLRNEKKEKRREQKKKGKNYKEPKGLKKTGPAKKMLPSDKRAEEELKRLYKEAVVRVHPDKFVNGDPALSERATTMTAQLNSLYDAGDLQELSALHQHILSGNAMSHVPYQPQTLADPQAMVAYLQKKRDEMMQSLHALKASEWYGIINTHPEPTAFIDTLRPQFEERIQVLTKRTRKA</sequence>
<name>A0A1M5WPY2_9BACT</name>
<dbReference type="Proteomes" id="UP000184212">
    <property type="component" value="Unassembled WGS sequence"/>
</dbReference>
<feature type="region of interest" description="Disordered" evidence="1">
    <location>
        <begin position="64"/>
        <end position="103"/>
    </location>
</feature>
<evidence type="ECO:0000313" key="3">
    <source>
        <dbReference type="Proteomes" id="UP000184212"/>
    </source>
</evidence>
<dbReference type="AlphaFoldDB" id="A0A1M5WPY2"/>
<evidence type="ECO:0008006" key="4">
    <source>
        <dbReference type="Google" id="ProtNLM"/>
    </source>
</evidence>
<protein>
    <recommendedName>
        <fullName evidence="4">J domain-containing protein</fullName>
    </recommendedName>
</protein>
<dbReference type="EMBL" id="FQWQ01000005">
    <property type="protein sequence ID" value="SHH89204.1"/>
    <property type="molecule type" value="Genomic_DNA"/>
</dbReference>
<gene>
    <name evidence="2" type="ORF">SAMN04488109_5874</name>
</gene>
<dbReference type="SUPFAM" id="SSF46565">
    <property type="entry name" value="Chaperone J-domain"/>
    <property type="match status" value="1"/>
</dbReference>
<organism evidence="2 3">
    <name type="scientific">Chryseolinea serpens</name>
    <dbReference type="NCBI Taxonomy" id="947013"/>
    <lineage>
        <taxon>Bacteria</taxon>
        <taxon>Pseudomonadati</taxon>
        <taxon>Bacteroidota</taxon>
        <taxon>Cytophagia</taxon>
        <taxon>Cytophagales</taxon>
        <taxon>Fulvivirgaceae</taxon>
        <taxon>Chryseolinea</taxon>
    </lineage>
</organism>
<dbReference type="RefSeq" id="WP_073141798.1">
    <property type="nucleotide sequence ID" value="NZ_FQWQ01000005.1"/>
</dbReference>
<dbReference type="OrthoDB" id="965484at2"/>
<accession>A0A1M5WPY2</accession>